<protein>
    <submittedName>
        <fullName evidence="3">Nuclear transport factor 2 family protein</fullName>
    </submittedName>
</protein>
<feature type="signal peptide" evidence="1">
    <location>
        <begin position="1"/>
        <end position="21"/>
    </location>
</feature>
<keyword evidence="1" id="KW-0732">Signal</keyword>
<proteinExistence type="predicted"/>
<dbReference type="InterPro" id="IPR032710">
    <property type="entry name" value="NTF2-like_dom_sf"/>
</dbReference>
<dbReference type="InterPro" id="IPR037401">
    <property type="entry name" value="SnoaL-like"/>
</dbReference>
<organism evidence="3 4">
    <name type="scientific">Aliiglaciecola litoralis</name>
    <dbReference type="NCBI Taxonomy" id="582857"/>
    <lineage>
        <taxon>Bacteria</taxon>
        <taxon>Pseudomonadati</taxon>
        <taxon>Pseudomonadota</taxon>
        <taxon>Gammaproteobacteria</taxon>
        <taxon>Alteromonadales</taxon>
        <taxon>Alteromonadaceae</taxon>
        <taxon>Aliiglaciecola</taxon>
    </lineage>
</organism>
<dbReference type="EMBL" id="BAAAFD010000009">
    <property type="protein sequence ID" value="GAA0858717.1"/>
    <property type="molecule type" value="Genomic_DNA"/>
</dbReference>
<evidence type="ECO:0000259" key="2">
    <source>
        <dbReference type="Pfam" id="PF13474"/>
    </source>
</evidence>
<evidence type="ECO:0000313" key="4">
    <source>
        <dbReference type="Proteomes" id="UP001500359"/>
    </source>
</evidence>
<sequence length="160" mass="17927">MNSKLVAIVMGLLLTLNNAYAEDQTAEVERVLDLLHESASKAQMQPYFSLFAEHGVFIGTDASERWNKEAFAAFAKPYFDSGKGWTYVPLKRNVSFSKSGKVAWFDEILQHKTYGECRGTGVLELGEAGWQLTQYHLTFPIPNAIAADITQQIRAHKKAQ</sequence>
<reference evidence="3 4" key="1">
    <citation type="journal article" date="2019" name="Int. J. Syst. Evol. Microbiol.">
        <title>The Global Catalogue of Microorganisms (GCM) 10K type strain sequencing project: providing services to taxonomists for standard genome sequencing and annotation.</title>
        <authorList>
            <consortium name="The Broad Institute Genomics Platform"/>
            <consortium name="The Broad Institute Genome Sequencing Center for Infectious Disease"/>
            <person name="Wu L."/>
            <person name="Ma J."/>
        </authorList>
    </citation>
    <scope>NUCLEOTIDE SEQUENCE [LARGE SCALE GENOMIC DNA]</scope>
    <source>
        <strain evidence="3 4">JCM 15896</strain>
    </source>
</reference>
<dbReference type="Gene3D" id="3.10.450.50">
    <property type="match status" value="1"/>
</dbReference>
<dbReference type="Proteomes" id="UP001500359">
    <property type="component" value="Unassembled WGS sequence"/>
</dbReference>
<evidence type="ECO:0000313" key="3">
    <source>
        <dbReference type="EMBL" id="GAA0858717.1"/>
    </source>
</evidence>
<dbReference type="Pfam" id="PF13474">
    <property type="entry name" value="SnoaL_3"/>
    <property type="match status" value="1"/>
</dbReference>
<dbReference type="RefSeq" id="WP_343861293.1">
    <property type="nucleotide sequence ID" value="NZ_BAAAFD010000009.1"/>
</dbReference>
<keyword evidence="4" id="KW-1185">Reference proteome</keyword>
<gene>
    <name evidence="3" type="ORF">GCM10009114_29410</name>
</gene>
<comment type="caution">
    <text evidence="3">The sequence shown here is derived from an EMBL/GenBank/DDBJ whole genome shotgun (WGS) entry which is preliminary data.</text>
</comment>
<feature type="chain" id="PRO_5047316582" evidence="1">
    <location>
        <begin position="22"/>
        <end position="160"/>
    </location>
</feature>
<name>A0ABN1LPK3_9ALTE</name>
<evidence type="ECO:0000256" key="1">
    <source>
        <dbReference type="SAM" id="SignalP"/>
    </source>
</evidence>
<dbReference type="SUPFAM" id="SSF54427">
    <property type="entry name" value="NTF2-like"/>
    <property type="match status" value="1"/>
</dbReference>
<accession>A0ABN1LPK3</accession>
<feature type="domain" description="SnoaL-like" evidence="2">
    <location>
        <begin position="28"/>
        <end position="142"/>
    </location>
</feature>